<accession>A0A6A5QDP9</accession>
<keyword evidence="3" id="KW-1185">Reference proteome</keyword>
<name>A0A6A5QDP9_AMPQU</name>
<evidence type="ECO:0000313" key="3">
    <source>
        <dbReference type="Proteomes" id="UP000800096"/>
    </source>
</evidence>
<dbReference type="Proteomes" id="UP000800096">
    <property type="component" value="Unassembled WGS sequence"/>
</dbReference>
<organism evidence="2 3">
    <name type="scientific">Ampelomyces quisqualis</name>
    <name type="common">Powdery mildew agent</name>
    <dbReference type="NCBI Taxonomy" id="50730"/>
    <lineage>
        <taxon>Eukaryota</taxon>
        <taxon>Fungi</taxon>
        <taxon>Dikarya</taxon>
        <taxon>Ascomycota</taxon>
        <taxon>Pezizomycotina</taxon>
        <taxon>Dothideomycetes</taxon>
        <taxon>Pleosporomycetidae</taxon>
        <taxon>Pleosporales</taxon>
        <taxon>Pleosporineae</taxon>
        <taxon>Phaeosphaeriaceae</taxon>
        <taxon>Ampelomyces</taxon>
    </lineage>
</organism>
<dbReference type="OrthoDB" id="3801515at2759"/>
<feature type="compositionally biased region" description="Polar residues" evidence="1">
    <location>
        <begin position="12"/>
        <end position="27"/>
    </location>
</feature>
<dbReference type="AlphaFoldDB" id="A0A6A5QDP9"/>
<reference evidence="2" key="1">
    <citation type="journal article" date="2020" name="Stud. Mycol.">
        <title>101 Dothideomycetes genomes: a test case for predicting lifestyles and emergence of pathogens.</title>
        <authorList>
            <person name="Haridas S."/>
            <person name="Albert R."/>
            <person name="Binder M."/>
            <person name="Bloem J."/>
            <person name="Labutti K."/>
            <person name="Salamov A."/>
            <person name="Andreopoulos B."/>
            <person name="Baker S."/>
            <person name="Barry K."/>
            <person name="Bills G."/>
            <person name="Bluhm B."/>
            <person name="Cannon C."/>
            <person name="Castanera R."/>
            <person name="Culley D."/>
            <person name="Daum C."/>
            <person name="Ezra D."/>
            <person name="Gonzalez J."/>
            <person name="Henrissat B."/>
            <person name="Kuo A."/>
            <person name="Liang C."/>
            <person name="Lipzen A."/>
            <person name="Lutzoni F."/>
            <person name="Magnuson J."/>
            <person name="Mondo S."/>
            <person name="Nolan M."/>
            <person name="Ohm R."/>
            <person name="Pangilinan J."/>
            <person name="Park H.-J."/>
            <person name="Ramirez L."/>
            <person name="Alfaro M."/>
            <person name="Sun H."/>
            <person name="Tritt A."/>
            <person name="Yoshinaga Y."/>
            <person name="Zwiers L.-H."/>
            <person name="Turgeon B."/>
            <person name="Goodwin S."/>
            <person name="Spatafora J."/>
            <person name="Crous P."/>
            <person name="Grigoriev I."/>
        </authorList>
    </citation>
    <scope>NUCLEOTIDE SEQUENCE</scope>
    <source>
        <strain evidence="2">HMLAC05119</strain>
    </source>
</reference>
<evidence type="ECO:0000256" key="1">
    <source>
        <dbReference type="SAM" id="MobiDB-lite"/>
    </source>
</evidence>
<dbReference type="EMBL" id="ML979138">
    <property type="protein sequence ID" value="KAF1913741.1"/>
    <property type="molecule type" value="Genomic_DNA"/>
</dbReference>
<protein>
    <submittedName>
        <fullName evidence="2">Uncharacterized protein</fullName>
    </submittedName>
</protein>
<gene>
    <name evidence="2" type="ORF">BDU57DRAFT_320822</name>
</gene>
<sequence>MASPDLAVPATEGSTSQVTSHRLDTQQPGGPIHLHGAGEVTTALHNWSGQQPESPTRTANIRIRRSRYGSALLQSPARAGHTACMQQIFEAVGHSQHELHSTPTALYPQLPNISRKALPTLDRSPDASVALQPKATCPSKKYYPKSLCLSTNLSRVVASASEAHASLTHTSNRSSGSWSDDSGYIATNLRARGHSFNMDERIHDWLRALSGPESQDSKGLNEQCPSTPDEHHVLVHIGRTGRSQAGSSQSRHVHQEKGLVMAELSDPFVCDIDGRHLTTASSSDVQGHGTMAIGHANVTKKPMSHVSNRQSAIPLHGSCIRMSRSVLKHSPPRSFFVGKTDTSPLGHEVLDEGGVQLSPLTPDVCTERGPSRYHNRNLKKTCNTKTPSRARPTMTFQAPLLKENDFLKELGSYKSDDLFTPSGSRTGTRFRRGQ</sequence>
<evidence type="ECO:0000313" key="2">
    <source>
        <dbReference type="EMBL" id="KAF1913741.1"/>
    </source>
</evidence>
<feature type="region of interest" description="Disordered" evidence="1">
    <location>
        <begin position="1"/>
        <end position="27"/>
    </location>
</feature>
<proteinExistence type="predicted"/>